<feature type="compositionally biased region" description="Polar residues" evidence="6">
    <location>
        <begin position="741"/>
        <end position="760"/>
    </location>
</feature>
<keyword evidence="4" id="KW-0238">DNA-binding</keyword>
<evidence type="ECO:0000256" key="6">
    <source>
        <dbReference type="SAM" id="MobiDB-lite"/>
    </source>
</evidence>
<keyword evidence="3" id="KW-0779">Telomere</keyword>
<dbReference type="InParanoid" id="A0A4Q1BDB4"/>
<dbReference type="GO" id="GO:0098505">
    <property type="term" value="F:G-rich strand telomeric DNA binding"/>
    <property type="evidence" value="ECO:0007669"/>
    <property type="project" value="TreeGrafter"/>
</dbReference>
<dbReference type="GO" id="GO:0000783">
    <property type="term" value="C:nuclear telomere cap complex"/>
    <property type="evidence" value="ECO:0007669"/>
    <property type="project" value="TreeGrafter"/>
</dbReference>
<feature type="region of interest" description="Disordered" evidence="6">
    <location>
        <begin position="730"/>
        <end position="761"/>
    </location>
</feature>
<dbReference type="GO" id="GO:0016233">
    <property type="term" value="P:telomere capping"/>
    <property type="evidence" value="ECO:0007669"/>
    <property type="project" value="TreeGrafter"/>
</dbReference>
<feature type="coiled-coil region" evidence="5">
    <location>
        <begin position="340"/>
        <end position="382"/>
    </location>
</feature>
<dbReference type="SUPFAM" id="SSF50249">
    <property type="entry name" value="Nucleic acid-binding proteins"/>
    <property type="match status" value="1"/>
</dbReference>
<organism evidence="8 9">
    <name type="scientific">Tremella mesenterica</name>
    <name type="common">Jelly fungus</name>
    <dbReference type="NCBI Taxonomy" id="5217"/>
    <lineage>
        <taxon>Eukaryota</taxon>
        <taxon>Fungi</taxon>
        <taxon>Dikarya</taxon>
        <taxon>Basidiomycota</taxon>
        <taxon>Agaricomycotina</taxon>
        <taxon>Tremellomycetes</taxon>
        <taxon>Tremellales</taxon>
        <taxon>Tremellaceae</taxon>
        <taxon>Tremella</taxon>
    </lineage>
</organism>
<reference evidence="8 9" key="1">
    <citation type="submission" date="2016-06" db="EMBL/GenBank/DDBJ databases">
        <title>Evolution of pathogenesis and genome organization in the Tremellales.</title>
        <authorList>
            <person name="Cuomo C."/>
            <person name="Litvintseva A."/>
            <person name="Heitman J."/>
            <person name="Chen Y."/>
            <person name="Sun S."/>
            <person name="Springer D."/>
            <person name="Dromer F."/>
            <person name="Young S."/>
            <person name="Zeng Q."/>
            <person name="Chapman S."/>
            <person name="Gujja S."/>
            <person name="Saif S."/>
            <person name="Birren B."/>
        </authorList>
    </citation>
    <scope>NUCLEOTIDE SEQUENCE [LARGE SCALE GENOMIC DNA]</scope>
    <source>
        <strain evidence="8 9">ATCC 28783</strain>
    </source>
</reference>
<sequence>MSLSNSTLLSPSLLSPGTILPTNTHVSGTVNTIWGDLLSKATSIPRIAIKLKCQLLGSPPSNVYTSDDSGQTQYIYLIKLVLLPKNATIVRPESFQKSTLAQEMKKDKKSLARKSLTIQVDHMEVISVMRKGNIIEVEIMGEGERWVQADQGEIWKILTDAPGPSDWFLDPTPPIRATVEPRLKPITDLPVPALPTKTTTKNKRPSPAIDKPMEKKAKVSPPEAVQEEAKTVVRLGPPGRAVVEYHSRSPVKSAESILAQPPQILQIHEEIPPAVSHNGAKFPAPRMTSTLKARPTEPPMVEMQTPMNLSATTQVRGVADQDVRGVQNAEAGPSRMVDSVEDLRLRRREAEETARREGSERLRLLREEEHAEQASMDKLRTELRVSGIKYTPLGNTSDYQIVNLIGIVIDVPGPPKKTKAGDWQVSLVIGDPTTHDTSRAAEDMVLTLFRKTVAELPIVGQGTPMLFRNMKLKAWNGKLKGNAFTGDGNTWAWLEGRSLRFADQAALIPSVSKPEIDRLMLLQTWWRGLNGSNGHVGGWEVRSVSGGEKGRSEEVGSPGGNGQVLLSQVREGMFFDGLFKIIHVIRNTSPNQPPYELYVSDGTISSIAIRNFHNIYGDLPPSAVHSVAIKSRPPPEVENMFVHGNVLKMANIRAKTFRGEMELIWSEHVTIEQAREGWKARRCNILGGDDERVKVIESRIKHLKRVDQDLTHDYSALDPNIDMTYTNQRISPIHSSDPKSTDSAPQTTDQQSHANYTNGECSVEKETRLATHLRTIHTDPIAHPLSTLEDILGNGTVPNRFRVRARVKSVHPRGLPGVSREIGFPHAFCTSCQDTHFAHAEWRYRFLVILESDQGFTLPVVIADEDANGFLPPLPPISTTSNPNDQRKTAAQLRRICAQVDTILLGPKMDGLHSRPLVEWTIQTFLASPPRGQGEGVVVGRVFGMWSA</sequence>
<dbReference type="InterPro" id="IPR012340">
    <property type="entry name" value="NA-bd_OB-fold"/>
</dbReference>
<dbReference type="OrthoDB" id="2186770at2759"/>
<proteinExistence type="predicted"/>
<evidence type="ECO:0000256" key="2">
    <source>
        <dbReference type="ARBA" id="ARBA00022454"/>
    </source>
</evidence>
<keyword evidence="2" id="KW-0158">Chromosome</keyword>
<evidence type="ECO:0000313" key="9">
    <source>
        <dbReference type="Proteomes" id="UP000289152"/>
    </source>
</evidence>
<feature type="domain" description="Telomeric single stranded DNA binding POT1/Cdc13" evidence="7">
    <location>
        <begin position="390"/>
        <end position="527"/>
    </location>
</feature>
<dbReference type="InterPro" id="IPR028389">
    <property type="entry name" value="POT1"/>
</dbReference>
<keyword evidence="9" id="KW-1185">Reference proteome</keyword>
<dbReference type="Pfam" id="PF02765">
    <property type="entry name" value="POT1"/>
    <property type="match status" value="1"/>
</dbReference>
<evidence type="ECO:0000256" key="3">
    <source>
        <dbReference type="ARBA" id="ARBA00022895"/>
    </source>
</evidence>
<evidence type="ECO:0000256" key="5">
    <source>
        <dbReference type="SAM" id="Coils"/>
    </source>
</evidence>
<protein>
    <recommendedName>
        <fullName evidence="7">Telomeric single stranded DNA binding POT1/Cdc13 domain-containing protein</fullName>
    </recommendedName>
</protein>
<dbReference type="SMART" id="SM00976">
    <property type="entry name" value="Telo_bind"/>
    <property type="match status" value="1"/>
</dbReference>
<keyword evidence="5" id="KW-0175">Coiled coil</keyword>
<evidence type="ECO:0000256" key="4">
    <source>
        <dbReference type="ARBA" id="ARBA00023125"/>
    </source>
</evidence>
<dbReference type="GO" id="GO:0032210">
    <property type="term" value="P:regulation of telomere maintenance via telomerase"/>
    <property type="evidence" value="ECO:0007669"/>
    <property type="project" value="TreeGrafter"/>
</dbReference>
<evidence type="ECO:0000259" key="7">
    <source>
        <dbReference type="SMART" id="SM00976"/>
    </source>
</evidence>
<dbReference type="STRING" id="5217.A0A4Q1BDB4"/>
<feature type="region of interest" description="Disordered" evidence="6">
    <location>
        <begin position="187"/>
        <end position="229"/>
    </location>
</feature>
<dbReference type="Gene3D" id="2.40.50.140">
    <property type="entry name" value="Nucleic acid-binding proteins"/>
    <property type="match status" value="1"/>
</dbReference>
<dbReference type="AlphaFoldDB" id="A0A4Q1BDB4"/>
<comment type="caution">
    <text evidence="8">The sequence shown here is derived from an EMBL/GenBank/DDBJ whole genome shotgun (WGS) entry which is preliminary data.</text>
</comment>
<dbReference type="EMBL" id="SDIL01000197">
    <property type="protein sequence ID" value="RXK34755.1"/>
    <property type="molecule type" value="Genomic_DNA"/>
</dbReference>
<evidence type="ECO:0000313" key="8">
    <source>
        <dbReference type="EMBL" id="RXK34755.1"/>
    </source>
</evidence>
<dbReference type="PANTHER" id="PTHR14513">
    <property type="entry name" value="PROTECTION OF TELOMERES 1"/>
    <property type="match status" value="1"/>
</dbReference>
<dbReference type="Proteomes" id="UP000289152">
    <property type="component" value="Unassembled WGS sequence"/>
</dbReference>
<dbReference type="InterPro" id="IPR011564">
    <property type="entry name" value="Telomer_end-bd_POT1/Cdc13"/>
</dbReference>
<name>A0A4Q1BDB4_TREME</name>
<evidence type="ECO:0000256" key="1">
    <source>
        <dbReference type="ARBA" id="ARBA00004574"/>
    </source>
</evidence>
<dbReference type="PANTHER" id="PTHR14513:SF0">
    <property type="entry name" value="PROTECTION OF TELOMERES PROTEIN 1"/>
    <property type="match status" value="1"/>
</dbReference>
<accession>A0A4Q1BDB4</accession>
<dbReference type="VEuPathDB" id="FungiDB:TREMEDRAFT_62986"/>
<dbReference type="GO" id="GO:0010521">
    <property type="term" value="F:telomerase inhibitor activity"/>
    <property type="evidence" value="ECO:0007669"/>
    <property type="project" value="TreeGrafter"/>
</dbReference>
<gene>
    <name evidence="8" type="ORF">M231_07987</name>
</gene>
<comment type="subcellular location">
    <subcellularLocation>
        <location evidence="1">Chromosome</location>
        <location evidence="1">Telomere</location>
    </subcellularLocation>
</comment>